<reference evidence="1" key="1">
    <citation type="submission" date="2024-05" db="EMBL/GenBank/DDBJ databases">
        <title>Campylobacter coli isolated from environmental waters in Slovenia.</title>
        <authorList>
            <person name="Zautner A.E."/>
            <person name="Bunk B."/>
            <person name="Riedel T."/>
            <person name="Sproeer C."/>
        </authorList>
    </citation>
    <scope>NUCLEOTIDE SEQUENCE</scope>
    <source>
        <strain evidence="1">CCS1377</strain>
    </source>
</reference>
<dbReference type="AlphaFoldDB" id="A0AAU7E7R1"/>
<gene>
    <name evidence="1" type="ORF">AAH949_07485</name>
</gene>
<evidence type="ECO:0000313" key="1">
    <source>
        <dbReference type="EMBL" id="XBJ28919.1"/>
    </source>
</evidence>
<protein>
    <submittedName>
        <fullName evidence="1">Uncharacterized protein</fullName>
    </submittedName>
</protein>
<name>A0AAU7E7R1_9BACT</name>
<proteinExistence type="predicted"/>
<dbReference type="RefSeq" id="WP_348518383.1">
    <property type="nucleotide sequence ID" value="NZ_CP155620.1"/>
</dbReference>
<accession>A0AAU7E7R1</accession>
<dbReference type="EMBL" id="CP155620">
    <property type="protein sequence ID" value="XBJ28919.1"/>
    <property type="molecule type" value="Genomic_DNA"/>
</dbReference>
<organism evidence="1">
    <name type="scientific">Campylobacter sp. CCS1377</name>
    <dbReference type="NCBI Taxonomy" id="3158229"/>
    <lineage>
        <taxon>Bacteria</taxon>
        <taxon>Pseudomonadati</taxon>
        <taxon>Campylobacterota</taxon>
        <taxon>Epsilonproteobacteria</taxon>
        <taxon>Campylobacterales</taxon>
        <taxon>Campylobacteraceae</taxon>
        <taxon>Campylobacter</taxon>
    </lineage>
</organism>
<sequence length="133" mass="15383">MAYYLNLNTNNTQKRELITDLTPLTCDLNHQDCHFAFGDKKVFVALNPKPLASLQDLELRLENLGDYTNLKAVVYGLNMYMGDINPVFVKTSSDSYKAKVVLSSCAIDVMRYRVEFFDGNQKLDFYFDFDVRR</sequence>